<name>A0ABU3KRS2_9BURK</name>
<accession>A0ABU3KRS2</accession>
<proteinExistence type="predicted"/>
<organism evidence="1 2">
    <name type="scientific">Rhodoferax potami</name>
    <dbReference type="NCBI Taxonomy" id="3068338"/>
    <lineage>
        <taxon>Bacteria</taxon>
        <taxon>Pseudomonadati</taxon>
        <taxon>Pseudomonadota</taxon>
        <taxon>Betaproteobacteria</taxon>
        <taxon>Burkholderiales</taxon>
        <taxon>Comamonadaceae</taxon>
        <taxon>Rhodoferax</taxon>
    </lineage>
</organism>
<gene>
    <name evidence="1" type="ORF">RAE19_17455</name>
</gene>
<dbReference type="RefSeq" id="WP_313876068.1">
    <property type="nucleotide sequence ID" value="NZ_JAVBIK010000001.1"/>
</dbReference>
<protein>
    <submittedName>
        <fullName evidence="1">Uncharacterized protein</fullName>
    </submittedName>
</protein>
<dbReference type="EMBL" id="JAVBIK010000001">
    <property type="protein sequence ID" value="MDT7520474.1"/>
    <property type="molecule type" value="Genomic_DNA"/>
</dbReference>
<keyword evidence="2" id="KW-1185">Reference proteome</keyword>
<sequence>MEKSFDVPDRAGGWVKKKSFYGVTTANLMPPLHGAWGFVPVKNMLLAVSEAVAQGNFRMRTVPLETRSSKSELPVGRRSPT</sequence>
<evidence type="ECO:0000313" key="1">
    <source>
        <dbReference type="EMBL" id="MDT7520474.1"/>
    </source>
</evidence>
<reference evidence="1 2" key="1">
    <citation type="submission" date="2023-08" db="EMBL/GenBank/DDBJ databases">
        <title>Rhodoferax potami sp. nov. and Rhodoferax mekongensis sp. nov., isolated from the Mekong River in Thailand.</title>
        <authorList>
            <person name="Kitikhun S."/>
            <person name="Charoenyingcharoen P."/>
            <person name="Siriarchawattana P."/>
            <person name="Likhitrattanapisal S."/>
            <person name="Nilsakha T."/>
            <person name="Chanpet A."/>
            <person name="Rattanawaree P."/>
            <person name="Ingsriswang S."/>
        </authorList>
    </citation>
    <scope>NUCLEOTIDE SEQUENCE [LARGE SCALE GENOMIC DNA]</scope>
    <source>
        <strain evidence="1 2">TBRC 17660</strain>
    </source>
</reference>
<comment type="caution">
    <text evidence="1">The sequence shown here is derived from an EMBL/GenBank/DDBJ whole genome shotgun (WGS) entry which is preliminary data.</text>
</comment>
<dbReference type="Proteomes" id="UP001321700">
    <property type="component" value="Unassembled WGS sequence"/>
</dbReference>
<evidence type="ECO:0000313" key="2">
    <source>
        <dbReference type="Proteomes" id="UP001321700"/>
    </source>
</evidence>